<proteinExistence type="predicted"/>
<protein>
    <submittedName>
        <fullName evidence="1">Uncharacterized protein</fullName>
    </submittedName>
</protein>
<evidence type="ECO:0000313" key="1">
    <source>
        <dbReference type="EMBL" id="ASP19072.1"/>
    </source>
</evidence>
<gene>
    <name evidence="1" type="ORF">ANTHELSMS3_00348</name>
</gene>
<dbReference type="RefSeq" id="WP_157733379.1">
    <property type="nucleotide sequence ID" value="NZ_CP022540.1"/>
</dbReference>
<dbReference type="KEGG" id="aht:ANTHELSMS3_00348"/>
<sequence length="112" mass="12317">MFRFLLGMIAMALIAAFFTKPGPEAAQDALRDQIQLAVANEKLDSRSGLDAAALLLCRVDPKACTDLLVSGIDMTYEDRHLYARVDLNGYKMTATCYGAYTQFFCPGGLVRE</sequence>
<organism evidence="1 2">
    <name type="scientific">Antarctobacter heliothermus</name>
    <dbReference type="NCBI Taxonomy" id="74033"/>
    <lineage>
        <taxon>Bacteria</taxon>
        <taxon>Pseudomonadati</taxon>
        <taxon>Pseudomonadota</taxon>
        <taxon>Alphaproteobacteria</taxon>
        <taxon>Rhodobacterales</taxon>
        <taxon>Roseobacteraceae</taxon>
        <taxon>Antarctobacter</taxon>
    </lineage>
</organism>
<keyword evidence="2" id="KW-1185">Reference proteome</keyword>
<name>A0A222DYV0_9RHOB</name>
<dbReference type="Proteomes" id="UP000203589">
    <property type="component" value="Chromosome"/>
</dbReference>
<dbReference type="OrthoDB" id="7868749at2"/>
<dbReference type="EMBL" id="CP022540">
    <property type="protein sequence ID" value="ASP19072.1"/>
    <property type="molecule type" value="Genomic_DNA"/>
</dbReference>
<reference evidence="1 2" key="1">
    <citation type="submission" date="2017-07" db="EMBL/GenBank/DDBJ databases">
        <title>Genome Sequence of Antarctobacter heliothermus Strain SMS3 Isolated from a culture of the Diatom Skeletonema marinoi.</title>
        <authorList>
            <person name="Topel M."/>
            <person name="Pinder M.I.M."/>
            <person name="Johansson O.N."/>
            <person name="Kourtchenko O."/>
            <person name="Godhe A."/>
            <person name="Clarke A.K."/>
        </authorList>
    </citation>
    <scope>NUCLEOTIDE SEQUENCE [LARGE SCALE GENOMIC DNA]</scope>
    <source>
        <strain evidence="1 2">SMS3</strain>
    </source>
</reference>
<dbReference type="AlphaFoldDB" id="A0A222DYV0"/>
<evidence type="ECO:0000313" key="2">
    <source>
        <dbReference type="Proteomes" id="UP000203589"/>
    </source>
</evidence>
<accession>A0A222DYV0</accession>